<dbReference type="Proteomes" id="UP000663841">
    <property type="component" value="Unassembled WGS sequence"/>
</dbReference>
<evidence type="ECO:0000313" key="3">
    <source>
        <dbReference type="Proteomes" id="UP000663841"/>
    </source>
</evidence>
<reference evidence="2" key="1">
    <citation type="submission" date="2021-01" db="EMBL/GenBank/DDBJ databases">
        <authorList>
            <person name="Kaushik A."/>
        </authorList>
    </citation>
    <scope>NUCLEOTIDE SEQUENCE</scope>
    <source>
        <strain evidence="2">AG3-T5</strain>
    </source>
</reference>
<name>A0A8H2Y0I5_9AGAM</name>
<accession>A0A8H2Y0I5</accession>
<proteinExistence type="predicted"/>
<evidence type="ECO:0000313" key="2">
    <source>
        <dbReference type="EMBL" id="CAE6437913.1"/>
    </source>
</evidence>
<feature type="non-terminal residue" evidence="2">
    <location>
        <position position="1"/>
    </location>
</feature>
<comment type="caution">
    <text evidence="2">The sequence shown here is derived from an EMBL/GenBank/DDBJ whole genome shotgun (WGS) entry which is preliminary data.</text>
</comment>
<feature type="compositionally biased region" description="Polar residues" evidence="1">
    <location>
        <begin position="75"/>
        <end position="88"/>
    </location>
</feature>
<gene>
    <name evidence="2" type="ORF">RDB_LOCUS87034</name>
</gene>
<protein>
    <submittedName>
        <fullName evidence="2">Uncharacterized protein</fullName>
    </submittedName>
</protein>
<organism evidence="2 3">
    <name type="scientific">Rhizoctonia solani</name>
    <dbReference type="NCBI Taxonomy" id="456999"/>
    <lineage>
        <taxon>Eukaryota</taxon>
        <taxon>Fungi</taxon>
        <taxon>Dikarya</taxon>
        <taxon>Basidiomycota</taxon>
        <taxon>Agaricomycotina</taxon>
        <taxon>Agaricomycetes</taxon>
        <taxon>Cantharellales</taxon>
        <taxon>Ceratobasidiaceae</taxon>
        <taxon>Rhizoctonia</taxon>
    </lineage>
</organism>
<sequence>MAPPGSSFVGRLNSRRVRCGFPRGLKRFFTNLTNARTKSRSRPNTLSLFDIVTHNFATVRKHPSRASIRYEGNALGNSTPTSISNSKSAPRPHNAHRMPRMADRVVDVRLESIYDDGETSGGYFFASALQDAWHAQDIDDISTRNDSMSLATFT</sequence>
<dbReference type="EMBL" id="CAJMWW010000089">
    <property type="protein sequence ID" value="CAE6437913.1"/>
    <property type="molecule type" value="Genomic_DNA"/>
</dbReference>
<dbReference type="AlphaFoldDB" id="A0A8H2Y0I5"/>
<feature type="region of interest" description="Disordered" evidence="1">
    <location>
        <begin position="72"/>
        <end position="96"/>
    </location>
</feature>
<evidence type="ECO:0000256" key="1">
    <source>
        <dbReference type="SAM" id="MobiDB-lite"/>
    </source>
</evidence>